<feature type="domain" description="SF3 helicase" evidence="5">
    <location>
        <begin position="247"/>
        <end position="409"/>
    </location>
</feature>
<dbReference type="Gene3D" id="3.40.50.300">
    <property type="entry name" value="P-loop containing nucleotide triphosphate hydrolases"/>
    <property type="match status" value="1"/>
</dbReference>
<dbReference type="SMART" id="SM00885">
    <property type="entry name" value="D5_N"/>
    <property type="match status" value="1"/>
</dbReference>
<dbReference type="Proteomes" id="UP000639419">
    <property type="component" value="Unassembled WGS sequence"/>
</dbReference>
<sequence length="533" mass="59211">MAPLDDQTPLDALRAAIDGAEQAPLDGFGGGDEPPVEGDPADDLELARYAYNDSGNAARLLARFGTALLHVDRVGLHTWDGKRYGLELGEARAKLLAQKTASLLYREVEALRRLGPPPPSDEERECEDDKERARMAGARMKEWRKSIDEGEKWAVQTGNAGKINGMLEIVTPRVTKPSSVMDANPWLLNIDNGTLNLREKPETTARTTVRRHSRDDLLTKLAPVRFDPDATCPTFDAFLARIQPDAAVRGFLQRLFGYCLTGDVTEQVFVIFHGEGANGKSTLTDLMREVFGDYAATVPAGVFMSKHNDDPDKPRPSLAKLPGVRLLLMSEPKGGAMLDESLVKAVTGMEPLPTRNLNEKEFDLRPVFKPIMSTNHKPGINGQDIGIWRRVKLVPFEVIIPEDERDRGLPDRLREEKAGIFNWLLDGLAMWWEEGLNPPEIITAAVEEWKKESDPIGEFLEAETYAAPKERVKASVLYEAYAKWCEVNAKEPLKANSFGRKLRDRGLKVVKSDGVNNYLGLQITPGVEPPEIT</sequence>
<dbReference type="PANTHER" id="PTHR35372:SF2">
    <property type="entry name" value="SF3 HELICASE DOMAIN-CONTAINING PROTEIN"/>
    <property type="match status" value="1"/>
</dbReference>
<evidence type="ECO:0000313" key="6">
    <source>
        <dbReference type="EMBL" id="NUB18458.1"/>
    </source>
</evidence>
<dbReference type="EMBL" id="WHOR01000018">
    <property type="protein sequence ID" value="NUB18458.1"/>
    <property type="molecule type" value="Genomic_DNA"/>
</dbReference>
<proteinExistence type="predicted"/>
<dbReference type="InterPro" id="IPR006500">
    <property type="entry name" value="Helicase_put_C_phage/plasmid"/>
</dbReference>
<dbReference type="InterPro" id="IPR014818">
    <property type="entry name" value="Phage/plasmid_primase_P4_C"/>
</dbReference>
<evidence type="ECO:0000256" key="2">
    <source>
        <dbReference type="ARBA" id="ARBA00022801"/>
    </source>
</evidence>
<evidence type="ECO:0000313" key="7">
    <source>
        <dbReference type="Proteomes" id="UP000639419"/>
    </source>
</evidence>
<dbReference type="InterPro" id="IPR014015">
    <property type="entry name" value="Helicase_SF3_DNA-vir"/>
</dbReference>
<protein>
    <recommendedName>
        <fullName evidence="5">SF3 helicase domain-containing protein</fullName>
    </recommendedName>
</protein>
<keyword evidence="4" id="KW-0067">ATP-binding</keyword>
<dbReference type="PANTHER" id="PTHR35372">
    <property type="entry name" value="ATP BINDING PROTEIN-RELATED"/>
    <property type="match status" value="1"/>
</dbReference>
<keyword evidence="1" id="KW-0547">Nucleotide-binding</keyword>
<gene>
    <name evidence="6" type="ORF">GBZ26_04370</name>
</gene>
<accession>A0ABX2KPA2</accession>
<dbReference type="InterPro" id="IPR051620">
    <property type="entry name" value="ORF904-like_C"/>
</dbReference>
<comment type="caution">
    <text evidence="6">The sequence shown here is derived from an EMBL/GenBank/DDBJ whole genome shotgun (WGS) entry which is preliminary data.</text>
</comment>
<dbReference type="InterPro" id="IPR027417">
    <property type="entry name" value="P-loop_NTPase"/>
</dbReference>
<name>A0ABX2KPA2_9PROT</name>
<dbReference type="RefSeq" id="WP_174437763.1">
    <property type="nucleotide sequence ID" value="NZ_BAABCC010000005.1"/>
</dbReference>
<keyword evidence="3" id="KW-0347">Helicase</keyword>
<organism evidence="6 7">
    <name type="scientific">Azospirillum formosense</name>
    <dbReference type="NCBI Taxonomy" id="861533"/>
    <lineage>
        <taxon>Bacteria</taxon>
        <taxon>Pseudomonadati</taxon>
        <taxon>Pseudomonadota</taxon>
        <taxon>Alphaproteobacteria</taxon>
        <taxon>Rhodospirillales</taxon>
        <taxon>Azospirillaceae</taxon>
        <taxon>Azospirillum</taxon>
    </lineage>
</organism>
<evidence type="ECO:0000259" key="5">
    <source>
        <dbReference type="PROSITE" id="PS51206"/>
    </source>
</evidence>
<dbReference type="Pfam" id="PF03288">
    <property type="entry name" value="Pox_D5"/>
    <property type="match status" value="1"/>
</dbReference>
<dbReference type="NCBIfam" id="TIGR01613">
    <property type="entry name" value="primase_Cterm"/>
    <property type="match status" value="1"/>
</dbReference>
<dbReference type="PROSITE" id="PS51206">
    <property type="entry name" value="SF3_HELICASE_1"/>
    <property type="match status" value="1"/>
</dbReference>
<evidence type="ECO:0000256" key="3">
    <source>
        <dbReference type="ARBA" id="ARBA00022806"/>
    </source>
</evidence>
<keyword evidence="7" id="KW-1185">Reference proteome</keyword>
<dbReference type="SUPFAM" id="SSF52540">
    <property type="entry name" value="P-loop containing nucleoside triphosphate hydrolases"/>
    <property type="match status" value="1"/>
</dbReference>
<evidence type="ECO:0000256" key="4">
    <source>
        <dbReference type="ARBA" id="ARBA00022840"/>
    </source>
</evidence>
<dbReference type="Pfam" id="PF08706">
    <property type="entry name" value="D5_N"/>
    <property type="match status" value="1"/>
</dbReference>
<keyword evidence="2" id="KW-0378">Hydrolase</keyword>
<reference evidence="6 7" key="1">
    <citation type="submission" date="2019-10" db="EMBL/GenBank/DDBJ databases">
        <title>Genome sequence of Azospirillum formosense CC-Nfb-7.</title>
        <authorList>
            <person name="Ambrosini A."/>
            <person name="Sant'Anna F.H."/>
            <person name="Cassan F.D."/>
            <person name="Souza E.M."/>
            <person name="Passaglia L.M.P."/>
        </authorList>
    </citation>
    <scope>NUCLEOTIDE SEQUENCE [LARGE SCALE GENOMIC DNA]</scope>
    <source>
        <strain evidence="6 7">CC-NFb-7</strain>
    </source>
</reference>
<dbReference type="InterPro" id="IPR004968">
    <property type="entry name" value="DNA_primase/NTPase_C"/>
</dbReference>
<evidence type="ECO:0000256" key="1">
    <source>
        <dbReference type="ARBA" id="ARBA00022741"/>
    </source>
</evidence>